<dbReference type="Pfam" id="PF01370">
    <property type="entry name" value="Epimerase"/>
    <property type="match status" value="1"/>
</dbReference>
<dbReference type="PANTHER" id="PTHR48079">
    <property type="entry name" value="PROTEIN YEEZ"/>
    <property type="match status" value="1"/>
</dbReference>
<name>A0A428RV27_9HYPO</name>
<dbReference type="GO" id="GO:0005737">
    <property type="term" value="C:cytoplasm"/>
    <property type="evidence" value="ECO:0007669"/>
    <property type="project" value="TreeGrafter"/>
</dbReference>
<evidence type="ECO:0000313" key="2">
    <source>
        <dbReference type="EMBL" id="RSL81414.1"/>
    </source>
</evidence>
<dbReference type="InterPro" id="IPR036291">
    <property type="entry name" value="NAD(P)-bd_dom_sf"/>
</dbReference>
<reference evidence="2 3" key="1">
    <citation type="submission" date="2017-06" db="EMBL/GenBank/DDBJ databases">
        <title>Comparative genomic analysis of Ambrosia Fusariam Clade fungi.</title>
        <authorList>
            <person name="Stajich J.E."/>
            <person name="Carrillo J."/>
            <person name="Kijimoto T."/>
            <person name="Eskalen A."/>
            <person name="O'Donnell K."/>
            <person name="Kasson M."/>
        </authorList>
    </citation>
    <scope>NUCLEOTIDE SEQUENCE [LARGE SCALE GENOMIC DNA]</scope>
    <source>
        <strain evidence="2 3">NRRL62606</strain>
    </source>
</reference>
<organism evidence="2 3">
    <name type="scientific">Fusarium floridanum</name>
    <dbReference type="NCBI Taxonomy" id="1325733"/>
    <lineage>
        <taxon>Eukaryota</taxon>
        <taxon>Fungi</taxon>
        <taxon>Dikarya</taxon>
        <taxon>Ascomycota</taxon>
        <taxon>Pezizomycotina</taxon>
        <taxon>Sordariomycetes</taxon>
        <taxon>Hypocreomycetidae</taxon>
        <taxon>Hypocreales</taxon>
        <taxon>Nectriaceae</taxon>
        <taxon>Fusarium</taxon>
        <taxon>Fusarium solani species complex</taxon>
    </lineage>
</organism>
<keyword evidence="3" id="KW-1185">Reference proteome</keyword>
<dbReference type="GO" id="GO:0004029">
    <property type="term" value="F:aldehyde dehydrogenase (NAD+) activity"/>
    <property type="evidence" value="ECO:0007669"/>
    <property type="project" value="TreeGrafter"/>
</dbReference>
<dbReference type="Proteomes" id="UP000287972">
    <property type="component" value="Unassembled WGS sequence"/>
</dbReference>
<dbReference type="SUPFAM" id="SSF51735">
    <property type="entry name" value="NAD(P)-binding Rossmann-fold domains"/>
    <property type="match status" value="1"/>
</dbReference>
<protein>
    <recommendedName>
        <fullName evidence="1">NAD-dependent epimerase/dehydratase domain-containing protein</fullName>
    </recommendedName>
</protein>
<feature type="domain" description="NAD-dependent epimerase/dehydratase" evidence="1">
    <location>
        <begin position="111"/>
        <end position="195"/>
    </location>
</feature>
<comment type="caution">
    <text evidence="2">The sequence shown here is derived from an EMBL/GenBank/DDBJ whole genome shotgun (WGS) entry which is preliminary data.</text>
</comment>
<dbReference type="PROSITE" id="PS00383">
    <property type="entry name" value="TYR_PHOSPHATASE_1"/>
    <property type="match status" value="1"/>
</dbReference>
<gene>
    <name evidence="2" type="ORF">CEP51_005868</name>
</gene>
<proteinExistence type="predicted"/>
<dbReference type="PANTHER" id="PTHR48079:SF6">
    <property type="entry name" value="NAD(P)-BINDING DOMAIN-CONTAINING PROTEIN-RELATED"/>
    <property type="match status" value="1"/>
</dbReference>
<sequence length="296" mass="32596">MAVPKILLVGATVFILDDLDLLERVARDYDIVVHCADGFHRSSGEALVKGLGQRQMETGKKTYFIRTSGVSGIADRPLSGRYIETCELSDKDSIYAYEQHRETMESYPSRQADVAIVDAGERANVNTYIIMSPLIYGRGNGLFNTRSMQIPSIIRSAREWGYVGYVGNGSGEWDHVHVLDLAALYELLLAKIVSGVEIPSGKAGIFFSAAGRHSWRALANSIATAGVKLGLLRSDEAKEISIEQAAAAWAHGMDDFVEPGFGSRATTRADLAKELGWEPKKTDTDWQETFLDEWES</sequence>
<dbReference type="AlphaFoldDB" id="A0A428RV27"/>
<evidence type="ECO:0000259" key="1">
    <source>
        <dbReference type="Pfam" id="PF01370"/>
    </source>
</evidence>
<dbReference type="InterPro" id="IPR016130">
    <property type="entry name" value="Tyr_Pase_AS"/>
</dbReference>
<dbReference type="InterPro" id="IPR051783">
    <property type="entry name" value="NAD(P)-dependent_oxidoreduct"/>
</dbReference>
<dbReference type="InterPro" id="IPR001509">
    <property type="entry name" value="Epimerase_deHydtase"/>
</dbReference>
<accession>A0A428RV27</accession>
<evidence type="ECO:0000313" key="3">
    <source>
        <dbReference type="Proteomes" id="UP000287972"/>
    </source>
</evidence>
<dbReference type="EMBL" id="NKCL01000122">
    <property type="protein sequence ID" value="RSL81414.1"/>
    <property type="molecule type" value="Genomic_DNA"/>
</dbReference>
<dbReference type="Gene3D" id="3.40.50.720">
    <property type="entry name" value="NAD(P)-binding Rossmann-like Domain"/>
    <property type="match status" value="1"/>
</dbReference>